<organism evidence="2 3">
    <name type="scientific">Sphagnum jensenii</name>
    <dbReference type="NCBI Taxonomy" id="128206"/>
    <lineage>
        <taxon>Eukaryota</taxon>
        <taxon>Viridiplantae</taxon>
        <taxon>Streptophyta</taxon>
        <taxon>Embryophyta</taxon>
        <taxon>Bryophyta</taxon>
        <taxon>Sphagnophytina</taxon>
        <taxon>Sphagnopsida</taxon>
        <taxon>Sphagnales</taxon>
        <taxon>Sphagnaceae</taxon>
        <taxon>Sphagnum</taxon>
    </lineage>
</organism>
<dbReference type="Proteomes" id="UP001497444">
    <property type="component" value="Unassembled WGS sequence"/>
</dbReference>
<name>A0ABP0VHF1_9BRYO</name>
<comment type="caution">
    <text evidence="2">The sequence shown here is derived from an EMBL/GenBank/DDBJ whole genome shotgun (WGS) entry which is preliminary data.</text>
</comment>
<evidence type="ECO:0000313" key="3">
    <source>
        <dbReference type="Proteomes" id="UP001497444"/>
    </source>
</evidence>
<keyword evidence="1" id="KW-0472">Membrane</keyword>
<feature type="transmembrane region" description="Helical" evidence="1">
    <location>
        <begin position="6"/>
        <end position="28"/>
    </location>
</feature>
<feature type="non-terminal residue" evidence="2">
    <location>
        <position position="1"/>
    </location>
</feature>
<sequence>IMTFLNIWFSALLFPGLFLPINDIVYPFRILSYILPLRYAFRSIIYQEFHNSIYNGAELCSSSDSSCITVNNEQVGYKCQNTQITCYGYTGYQVLHSISYQFSVITNENHFIFDILILVTFSIICKFLYMIIMVIK</sequence>
<dbReference type="EMBL" id="CAXAQS010000735">
    <property type="protein sequence ID" value="CAK9252927.1"/>
    <property type="molecule type" value="Genomic_DNA"/>
</dbReference>
<proteinExistence type="predicted"/>
<keyword evidence="1" id="KW-0812">Transmembrane</keyword>
<evidence type="ECO:0000256" key="1">
    <source>
        <dbReference type="SAM" id="Phobius"/>
    </source>
</evidence>
<protein>
    <submittedName>
        <fullName evidence="2">Uncharacterized protein</fullName>
    </submittedName>
</protein>
<gene>
    <name evidence="2" type="ORF">CSSPJE1EN1_LOCUS28305</name>
</gene>
<reference evidence="2" key="1">
    <citation type="submission" date="2024-02" db="EMBL/GenBank/DDBJ databases">
        <authorList>
            <consortium name="ELIXIR-Norway"/>
            <consortium name="Elixir Norway"/>
        </authorList>
    </citation>
    <scope>NUCLEOTIDE SEQUENCE</scope>
</reference>
<keyword evidence="1" id="KW-1133">Transmembrane helix</keyword>
<feature type="transmembrane region" description="Helical" evidence="1">
    <location>
        <begin position="111"/>
        <end position="135"/>
    </location>
</feature>
<accession>A0ABP0VHF1</accession>
<evidence type="ECO:0000313" key="2">
    <source>
        <dbReference type="EMBL" id="CAK9252927.1"/>
    </source>
</evidence>
<keyword evidence="3" id="KW-1185">Reference proteome</keyword>
<feature type="non-terminal residue" evidence="2">
    <location>
        <position position="136"/>
    </location>
</feature>